<keyword evidence="4 12" id="KW-0863">Zinc-finger</keyword>
<keyword evidence="8 12" id="KW-0238">DNA-binding</keyword>
<evidence type="ECO:0000256" key="7">
    <source>
        <dbReference type="ARBA" id="ARBA00023054"/>
    </source>
</evidence>
<evidence type="ECO:0000256" key="4">
    <source>
        <dbReference type="ARBA" id="ARBA00022771"/>
    </source>
</evidence>
<dbReference type="AlphaFoldDB" id="A0A9J6H9P9"/>
<keyword evidence="10" id="KW-0539">Nucleus</keyword>
<dbReference type="SUPFAM" id="SSF57716">
    <property type="entry name" value="Glucocorticoid receptor-like (DNA-binding domain)"/>
    <property type="match status" value="1"/>
</dbReference>
<dbReference type="PANTHER" id="PTHR46600">
    <property type="entry name" value="THAP DOMAIN-CONTAINING"/>
    <property type="match status" value="1"/>
</dbReference>
<protein>
    <recommendedName>
        <fullName evidence="14">THAP-type domain-containing protein</fullName>
    </recommendedName>
</protein>
<dbReference type="Pfam" id="PF05485">
    <property type="entry name" value="THAP"/>
    <property type="match status" value="1"/>
</dbReference>
<keyword evidence="9" id="KW-0804">Transcription</keyword>
<dbReference type="InterPro" id="IPR026516">
    <property type="entry name" value="THAP1/10"/>
</dbReference>
<dbReference type="OrthoDB" id="6428047at2759"/>
<evidence type="ECO:0000259" key="14">
    <source>
        <dbReference type="PROSITE" id="PS50950"/>
    </source>
</evidence>
<dbReference type="VEuPathDB" id="VectorBase:HLOH_061930"/>
<dbReference type="Proteomes" id="UP000821853">
    <property type="component" value="Unassembled WGS sequence"/>
</dbReference>
<reference evidence="15 16" key="1">
    <citation type="journal article" date="2020" name="Cell">
        <title>Large-Scale Comparative Analyses of Tick Genomes Elucidate Their Genetic Diversity and Vector Capacities.</title>
        <authorList>
            <consortium name="Tick Genome and Microbiome Consortium (TIGMIC)"/>
            <person name="Jia N."/>
            <person name="Wang J."/>
            <person name="Shi W."/>
            <person name="Du L."/>
            <person name="Sun Y."/>
            <person name="Zhan W."/>
            <person name="Jiang J.F."/>
            <person name="Wang Q."/>
            <person name="Zhang B."/>
            <person name="Ji P."/>
            <person name="Bell-Sakyi L."/>
            <person name="Cui X.M."/>
            <person name="Yuan T.T."/>
            <person name="Jiang B.G."/>
            <person name="Yang W.F."/>
            <person name="Lam T.T."/>
            <person name="Chang Q.C."/>
            <person name="Ding S.J."/>
            <person name="Wang X.J."/>
            <person name="Zhu J.G."/>
            <person name="Ruan X.D."/>
            <person name="Zhao L."/>
            <person name="Wei J.T."/>
            <person name="Ye R.Z."/>
            <person name="Que T.C."/>
            <person name="Du C.H."/>
            <person name="Zhou Y.H."/>
            <person name="Cheng J.X."/>
            <person name="Dai P.F."/>
            <person name="Guo W.B."/>
            <person name="Han X.H."/>
            <person name="Huang E.J."/>
            <person name="Li L.F."/>
            <person name="Wei W."/>
            <person name="Gao Y.C."/>
            <person name="Liu J.Z."/>
            <person name="Shao H.Z."/>
            <person name="Wang X."/>
            <person name="Wang C.C."/>
            <person name="Yang T.C."/>
            <person name="Huo Q.B."/>
            <person name="Li W."/>
            <person name="Chen H.Y."/>
            <person name="Chen S.E."/>
            <person name="Zhou L.G."/>
            <person name="Ni X.B."/>
            <person name="Tian J.H."/>
            <person name="Sheng Y."/>
            <person name="Liu T."/>
            <person name="Pan Y.S."/>
            <person name="Xia L.Y."/>
            <person name="Li J."/>
            <person name="Zhao F."/>
            <person name="Cao W.C."/>
        </authorList>
    </citation>
    <scope>NUCLEOTIDE SEQUENCE [LARGE SCALE GENOMIC DNA]</scope>
    <source>
        <strain evidence="15">HaeL-2018</strain>
    </source>
</reference>
<evidence type="ECO:0000256" key="2">
    <source>
        <dbReference type="ARBA" id="ARBA00006177"/>
    </source>
</evidence>
<evidence type="ECO:0000256" key="13">
    <source>
        <dbReference type="SAM" id="MobiDB-lite"/>
    </source>
</evidence>
<feature type="domain" description="THAP-type" evidence="14">
    <location>
        <begin position="1"/>
        <end position="82"/>
    </location>
</feature>
<proteinExistence type="inferred from homology"/>
<dbReference type="GO" id="GO:0043565">
    <property type="term" value="F:sequence-specific DNA binding"/>
    <property type="evidence" value="ECO:0007669"/>
    <property type="project" value="InterPro"/>
</dbReference>
<dbReference type="SMART" id="SM00692">
    <property type="entry name" value="DM3"/>
    <property type="match status" value="1"/>
</dbReference>
<feature type="region of interest" description="Disordered" evidence="13">
    <location>
        <begin position="93"/>
        <end position="155"/>
    </location>
</feature>
<evidence type="ECO:0000256" key="5">
    <source>
        <dbReference type="ARBA" id="ARBA00022833"/>
    </source>
</evidence>
<keyword evidence="3" id="KW-0479">Metal-binding</keyword>
<organism evidence="15 16">
    <name type="scientific">Haemaphysalis longicornis</name>
    <name type="common">Bush tick</name>
    <dbReference type="NCBI Taxonomy" id="44386"/>
    <lineage>
        <taxon>Eukaryota</taxon>
        <taxon>Metazoa</taxon>
        <taxon>Ecdysozoa</taxon>
        <taxon>Arthropoda</taxon>
        <taxon>Chelicerata</taxon>
        <taxon>Arachnida</taxon>
        <taxon>Acari</taxon>
        <taxon>Parasitiformes</taxon>
        <taxon>Ixodida</taxon>
        <taxon>Ixodoidea</taxon>
        <taxon>Ixodidae</taxon>
        <taxon>Haemaphysalinae</taxon>
        <taxon>Haemaphysalis</taxon>
    </lineage>
</organism>
<keyword evidence="7" id="KW-0175">Coiled coil</keyword>
<evidence type="ECO:0000313" key="15">
    <source>
        <dbReference type="EMBL" id="KAH9384510.1"/>
    </source>
</evidence>
<evidence type="ECO:0000256" key="11">
    <source>
        <dbReference type="ARBA" id="ARBA00023306"/>
    </source>
</evidence>
<dbReference type="GO" id="GO:0008270">
    <property type="term" value="F:zinc ion binding"/>
    <property type="evidence" value="ECO:0007669"/>
    <property type="project" value="UniProtKB-KW"/>
</dbReference>
<feature type="compositionally biased region" description="Polar residues" evidence="13">
    <location>
        <begin position="136"/>
        <end position="154"/>
    </location>
</feature>
<name>A0A9J6H9P9_HAELO</name>
<gene>
    <name evidence="15" type="ORF">HPB48_026518</name>
</gene>
<evidence type="ECO:0000256" key="12">
    <source>
        <dbReference type="PROSITE-ProRule" id="PRU00309"/>
    </source>
</evidence>
<evidence type="ECO:0000256" key="1">
    <source>
        <dbReference type="ARBA" id="ARBA00004642"/>
    </source>
</evidence>
<comment type="subcellular location">
    <subcellularLocation>
        <location evidence="1">Nucleus</location>
        <location evidence="1">Nucleoplasm</location>
    </subcellularLocation>
</comment>
<evidence type="ECO:0000313" key="16">
    <source>
        <dbReference type="Proteomes" id="UP000821853"/>
    </source>
</evidence>
<evidence type="ECO:0000256" key="10">
    <source>
        <dbReference type="ARBA" id="ARBA00023242"/>
    </source>
</evidence>
<dbReference type="PROSITE" id="PS50950">
    <property type="entry name" value="ZF_THAP"/>
    <property type="match status" value="1"/>
</dbReference>
<evidence type="ECO:0000256" key="8">
    <source>
        <dbReference type="ARBA" id="ARBA00023125"/>
    </source>
</evidence>
<dbReference type="SMART" id="SM00980">
    <property type="entry name" value="THAP"/>
    <property type="match status" value="1"/>
</dbReference>
<dbReference type="GO" id="GO:0005654">
    <property type="term" value="C:nucleoplasm"/>
    <property type="evidence" value="ECO:0007669"/>
    <property type="project" value="UniProtKB-SubCell"/>
</dbReference>
<comment type="caution">
    <text evidence="15">The sequence shown here is derived from an EMBL/GenBank/DDBJ whole genome shotgun (WGS) entry which is preliminary data.</text>
</comment>
<keyword evidence="16" id="KW-1185">Reference proteome</keyword>
<evidence type="ECO:0000256" key="6">
    <source>
        <dbReference type="ARBA" id="ARBA00023015"/>
    </source>
</evidence>
<comment type="similarity">
    <text evidence="2">Belongs to the THAP1 family.</text>
</comment>
<dbReference type="EMBL" id="JABSTR010002614">
    <property type="protein sequence ID" value="KAH9384510.1"/>
    <property type="molecule type" value="Genomic_DNA"/>
</dbReference>
<sequence length="277" mass="31323">MVYCCVPYCKSRAGKTSGVLFHQFPVDQELRSKWQRNISTQNLVINNKSPSTVVCSRQFRQIDYAPDCRIRKLLPGAVPTVFEDYPAYLAPSAKKPRKEPVVRQSLPPRKPTKRKAEPEELPADLDAPESFDKPSANVSTQTTNNDAQRASQDRSGLAYPRPEFLALLNGIVTFFEKIAKHLPRTHVLEVLQLLVEPHLDVPLLNCPESVDNSHGRRSASLIADKFFRILLVNHSTRVTDDNEKRMNISRRGSTSDCEASPARTTFLLCKTVLSRRR</sequence>
<keyword evidence="11" id="KW-0131">Cell cycle</keyword>
<evidence type="ECO:0000256" key="3">
    <source>
        <dbReference type="ARBA" id="ARBA00022723"/>
    </source>
</evidence>
<evidence type="ECO:0000256" key="9">
    <source>
        <dbReference type="ARBA" id="ARBA00023163"/>
    </source>
</evidence>
<dbReference type="PANTHER" id="PTHR46600:SF1">
    <property type="entry name" value="THAP DOMAIN-CONTAINING PROTEIN 1"/>
    <property type="match status" value="1"/>
</dbReference>
<keyword evidence="6" id="KW-0805">Transcription regulation</keyword>
<accession>A0A9J6H9P9</accession>
<keyword evidence="5" id="KW-0862">Zinc</keyword>
<dbReference type="InterPro" id="IPR006612">
    <property type="entry name" value="THAP_Znf"/>
</dbReference>
<feature type="compositionally biased region" description="Acidic residues" evidence="13">
    <location>
        <begin position="119"/>
        <end position="129"/>
    </location>
</feature>